<feature type="compositionally biased region" description="Low complexity" evidence="1">
    <location>
        <begin position="13"/>
        <end position="28"/>
    </location>
</feature>
<dbReference type="AlphaFoldDB" id="A0AAX3ERI8"/>
<feature type="compositionally biased region" description="Acidic residues" evidence="1">
    <location>
        <begin position="30"/>
        <end position="42"/>
    </location>
</feature>
<feature type="region of interest" description="Disordered" evidence="1">
    <location>
        <begin position="301"/>
        <end position="324"/>
    </location>
</feature>
<feature type="region of interest" description="Disordered" evidence="1">
    <location>
        <begin position="1"/>
        <end position="50"/>
    </location>
</feature>
<sequence>MRFDPGTGELITEPAENNGPAEENAPEPSTDSEDFPAEETDGHDDGLPESGTGFDFKLWARDAADYAGGLLGRKITTAEFLRMVRKGEAPEPVAGTDQWSQAELEDALVAQARAESSGVDFELFARDAADLASEQLGTKFTAVGFRQLVINGQAPAPIPGTDRWSQKSVMDWVAREIATAEAAAENGDEAEDGEEEEAPVHKDVFDFYERTFSLYYELHDTTPNVKTRTQPVMAWCRKWWLHRGVVGRLTAAWYAWEAAHSEGGSAISAWILEHADRHFDRIMAEDGPLRKCKSEHTEALDVYPAEPVPESLRLPDTNEEGEVQ</sequence>
<proteinExistence type="predicted"/>
<organism evidence="2 3">
    <name type="scientific">Paenarthrobacter ureafaciens</name>
    <dbReference type="NCBI Taxonomy" id="37931"/>
    <lineage>
        <taxon>Bacteria</taxon>
        <taxon>Bacillati</taxon>
        <taxon>Actinomycetota</taxon>
        <taxon>Actinomycetes</taxon>
        <taxon>Micrococcales</taxon>
        <taxon>Micrococcaceae</taxon>
        <taxon>Paenarthrobacter</taxon>
    </lineage>
</organism>
<geneLocation type="plasmid" evidence="2 3">
    <name>unnamed7</name>
</geneLocation>
<protein>
    <submittedName>
        <fullName evidence="2">DUF4913 domain-containing protein</fullName>
    </submittedName>
</protein>
<dbReference type="Pfam" id="PF16259">
    <property type="entry name" value="DUF4913"/>
    <property type="match status" value="1"/>
</dbReference>
<dbReference type="RefSeq" id="WP_264398937.1">
    <property type="nucleotide sequence ID" value="NZ_CP101184.1"/>
</dbReference>
<evidence type="ECO:0000313" key="2">
    <source>
        <dbReference type="EMBL" id="UYW00248.1"/>
    </source>
</evidence>
<dbReference type="Proteomes" id="UP001163293">
    <property type="component" value="Plasmid unnamed7"/>
</dbReference>
<keyword evidence="2" id="KW-0614">Plasmid</keyword>
<keyword evidence="3" id="KW-1185">Reference proteome</keyword>
<name>A0AAX3ERI8_PAEUR</name>
<evidence type="ECO:0000313" key="3">
    <source>
        <dbReference type="Proteomes" id="UP001163293"/>
    </source>
</evidence>
<gene>
    <name evidence="2" type="ORF">NL394_24165</name>
</gene>
<dbReference type="InterPro" id="IPR032584">
    <property type="entry name" value="DUF4913"/>
</dbReference>
<evidence type="ECO:0000256" key="1">
    <source>
        <dbReference type="SAM" id="MobiDB-lite"/>
    </source>
</evidence>
<reference evidence="2" key="1">
    <citation type="submission" date="2022-07" db="EMBL/GenBank/DDBJ databases">
        <authorList>
            <person name="Wu T."/>
        </authorList>
    </citation>
    <scope>NUCLEOTIDE SEQUENCE</scope>
    <source>
        <strain evidence="2">SD-1</strain>
        <plasmid evidence="2">unnamed7</plasmid>
    </source>
</reference>
<accession>A0AAX3ERI8</accession>
<dbReference type="EMBL" id="CP101192">
    <property type="protein sequence ID" value="UYW00248.1"/>
    <property type="molecule type" value="Genomic_DNA"/>
</dbReference>